<reference evidence="10 11" key="1">
    <citation type="journal article" date="2008" name="Nature">
        <title>The Phaeodactylum genome reveals the evolutionary history of diatom genomes.</title>
        <authorList>
            <person name="Bowler C."/>
            <person name="Allen A.E."/>
            <person name="Badger J.H."/>
            <person name="Grimwood J."/>
            <person name="Jabbari K."/>
            <person name="Kuo A."/>
            <person name="Maheswari U."/>
            <person name="Martens C."/>
            <person name="Maumus F."/>
            <person name="Otillar R.P."/>
            <person name="Rayko E."/>
            <person name="Salamov A."/>
            <person name="Vandepoele K."/>
            <person name="Beszteri B."/>
            <person name="Gruber A."/>
            <person name="Heijde M."/>
            <person name="Katinka M."/>
            <person name="Mock T."/>
            <person name="Valentin K."/>
            <person name="Verret F."/>
            <person name="Berges J.A."/>
            <person name="Brownlee C."/>
            <person name="Cadoret J.P."/>
            <person name="Chiovitti A."/>
            <person name="Choi C.J."/>
            <person name="Coesel S."/>
            <person name="De Martino A."/>
            <person name="Detter J.C."/>
            <person name="Durkin C."/>
            <person name="Falciatore A."/>
            <person name="Fournet J."/>
            <person name="Haruta M."/>
            <person name="Huysman M.J."/>
            <person name="Jenkins B.D."/>
            <person name="Jiroutova K."/>
            <person name="Jorgensen R.E."/>
            <person name="Joubert Y."/>
            <person name="Kaplan A."/>
            <person name="Kroger N."/>
            <person name="Kroth P.G."/>
            <person name="La Roche J."/>
            <person name="Lindquist E."/>
            <person name="Lommer M."/>
            <person name="Martin-Jezequel V."/>
            <person name="Lopez P.J."/>
            <person name="Lucas S."/>
            <person name="Mangogna M."/>
            <person name="McGinnis K."/>
            <person name="Medlin L.K."/>
            <person name="Montsant A."/>
            <person name="Oudot-Le Secq M.P."/>
            <person name="Napoli C."/>
            <person name="Obornik M."/>
            <person name="Parker M.S."/>
            <person name="Petit J.L."/>
            <person name="Porcel B.M."/>
            <person name="Poulsen N."/>
            <person name="Robison M."/>
            <person name="Rychlewski L."/>
            <person name="Rynearson T.A."/>
            <person name="Schmutz J."/>
            <person name="Shapiro H."/>
            <person name="Siaut M."/>
            <person name="Stanley M."/>
            <person name="Sussman M.R."/>
            <person name="Taylor A.R."/>
            <person name="Vardi A."/>
            <person name="von Dassow P."/>
            <person name="Vyverman W."/>
            <person name="Willis A."/>
            <person name="Wyrwicz L.S."/>
            <person name="Rokhsar D.S."/>
            <person name="Weissenbach J."/>
            <person name="Armbrust E.V."/>
            <person name="Green B.R."/>
            <person name="Van de Peer Y."/>
            <person name="Grigoriev I.V."/>
        </authorList>
    </citation>
    <scope>NUCLEOTIDE SEQUENCE [LARGE SCALE GENOMIC DNA]</scope>
    <source>
        <strain evidence="10 11">CCAP 1055/1</strain>
    </source>
</reference>
<dbReference type="SMART" id="SM00317">
    <property type="entry name" value="SET"/>
    <property type="match status" value="1"/>
</dbReference>
<evidence type="ECO:0000256" key="3">
    <source>
        <dbReference type="ARBA" id="ARBA00022454"/>
    </source>
</evidence>
<dbReference type="OrthoDB" id="422362at2759"/>
<feature type="non-terminal residue" evidence="10">
    <location>
        <position position="144"/>
    </location>
</feature>
<evidence type="ECO:0000256" key="1">
    <source>
        <dbReference type="ARBA" id="ARBA00004123"/>
    </source>
</evidence>
<dbReference type="InterPro" id="IPR001214">
    <property type="entry name" value="SET_dom"/>
</dbReference>
<evidence type="ECO:0008006" key="12">
    <source>
        <dbReference type="Google" id="ProtNLM"/>
    </source>
</evidence>
<dbReference type="InterPro" id="IPR050777">
    <property type="entry name" value="SET2_Histone-Lys_MeTrsfase"/>
</dbReference>
<evidence type="ECO:0000313" key="11">
    <source>
        <dbReference type="Proteomes" id="UP000000759"/>
    </source>
</evidence>
<name>B7FR74_PHATC</name>
<keyword evidence="4" id="KW-0489">Methyltransferase</keyword>
<dbReference type="SUPFAM" id="SSF82199">
    <property type="entry name" value="SET domain"/>
    <property type="match status" value="1"/>
</dbReference>
<evidence type="ECO:0000259" key="8">
    <source>
        <dbReference type="PROSITE" id="PS50280"/>
    </source>
</evidence>
<dbReference type="InterPro" id="IPR046341">
    <property type="entry name" value="SET_dom_sf"/>
</dbReference>
<accession>B7FR74</accession>
<dbReference type="CDD" id="cd10531">
    <property type="entry name" value="SET_SETD2-like"/>
    <property type="match status" value="1"/>
</dbReference>
<keyword evidence="6" id="KW-0949">S-adenosyl-L-methionine</keyword>
<evidence type="ECO:0000256" key="2">
    <source>
        <dbReference type="ARBA" id="ARBA00004286"/>
    </source>
</evidence>
<feature type="domain" description="Post-SET" evidence="9">
    <location>
        <begin position="129"/>
        <end position="144"/>
    </location>
</feature>
<evidence type="ECO:0000259" key="9">
    <source>
        <dbReference type="PROSITE" id="PS50868"/>
    </source>
</evidence>
<protein>
    <recommendedName>
        <fullName evidence="12">SET domain-containing protein</fullName>
    </recommendedName>
</protein>
<dbReference type="PaxDb" id="2850-Phatr6093"/>
<dbReference type="RefSeq" id="XP_002177534.1">
    <property type="nucleotide sequence ID" value="XM_002177498.1"/>
</dbReference>
<evidence type="ECO:0000256" key="6">
    <source>
        <dbReference type="ARBA" id="ARBA00022691"/>
    </source>
</evidence>
<dbReference type="AlphaFoldDB" id="B7FR74"/>
<dbReference type="InParanoid" id="B7FR74"/>
<keyword evidence="11" id="KW-1185">Reference proteome</keyword>
<reference evidence="11" key="2">
    <citation type="submission" date="2008-08" db="EMBL/GenBank/DDBJ databases">
        <authorList>
            <consortium name="Diatom Consortium"/>
            <person name="Grigoriev I."/>
            <person name="Grimwood J."/>
            <person name="Kuo A."/>
            <person name="Otillar R.P."/>
            <person name="Salamov A."/>
            <person name="Detter J.C."/>
            <person name="Lindquist E."/>
            <person name="Shapiro H."/>
            <person name="Lucas S."/>
            <person name="Glavina del Rio T."/>
            <person name="Pitluck S."/>
            <person name="Rokhsar D."/>
            <person name="Bowler C."/>
        </authorList>
    </citation>
    <scope>GENOME REANNOTATION</scope>
    <source>
        <strain evidence="11">CCAP 1055/1</strain>
    </source>
</reference>
<dbReference type="EMBL" id="CM000605">
    <property type="protein sequence ID" value="EEC51997.1"/>
    <property type="molecule type" value="Genomic_DNA"/>
</dbReference>
<dbReference type="Gene3D" id="2.170.270.10">
    <property type="entry name" value="SET domain"/>
    <property type="match status" value="1"/>
</dbReference>
<dbReference type="InterPro" id="IPR003616">
    <property type="entry name" value="Post-SET_dom"/>
</dbReference>
<dbReference type="PROSITE" id="PS50868">
    <property type="entry name" value="POST_SET"/>
    <property type="match status" value="1"/>
</dbReference>
<sequence length="144" mass="16687">KFTRCKPLREQGKGWGLVPCDKIGKGDLVLEYVGNVIDAKEKEDRLSEWERDHPNDPNFYIMSLRDQWYIDARHKANLSRFINHSCAPNCFLTQINVNGYARNGIFAKRDIQAGEFLSYDYHFDTKQGDRFVCRCGAKSCRGTM</sequence>
<proteinExistence type="predicted"/>
<evidence type="ECO:0000256" key="4">
    <source>
        <dbReference type="ARBA" id="ARBA00022603"/>
    </source>
</evidence>
<comment type="subcellular location">
    <subcellularLocation>
        <location evidence="2">Chromosome</location>
    </subcellularLocation>
    <subcellularLocation>
        <location evidence="1">Nucleus</location>
    </subcellularLocation>
</comment>
<evidence type="ECO:0000256" key="5">
    <source>
        <dbReference type="ARBA" id="ARBA00022679"/>
    </source>
</evidence>
<dbReference type="Proteomes" id="UP000000759">
    <property type="component" value="Chromosome 1"/>
</dbReference>
<dbReference type="HOGENOM" id="CLU_656352_0_0_1"/>
<dbReference type="Pfam" id="PF00856">
    <property type="entry name" value="SET"/>
    <property type="match status" value="1"/>
</dbReference>
<keyword evidence="3" id="KW-0158">Chromosome</keyword>
<dbReference type="GO" id="GO:0005634">
    <property type="term" value="C:nucleus"/>
    <property type="evidence" value="ECO:0007669"/>
    <property type="project" value="UniProtKB-SubCell"/>
</dbReference>
<dbReference type="KEGG" id="pti:PHATRDRAFT_6093"/>
<organism evidence="10 11">
    <name type="scientific">Phaeodactylum tricornutum (strain CCAP 1055/1)</name>
    <dbReference type="NCBI Taxonomy" id="556484"/>
    <lineage>
        <taxon>Eukaryota</taxon>
        <taxon>Sar</taxon>
        <taxon>Stramenopiles</taxon>
        <taxon>Ochrophyta</taxon>
        <taxon>Bacillariophyta</taxon>
        <taxon>Bacillariophyceae</taxon>
        <taxon>Bacillariophycidae</taxon>
        <taxon>Naviculales</taxon>
        <taxon>Phaeodactylaceae</taxon>
        <taxon>Phaeodactylum</taxon>
    </lineage>
</organism>
<dbReference type="STRING" id="556484.B7FR74"/>
<keyword evidence="5" id="KW-0808">Transferase</keyword>
<gene>
    <name evidence="10" type="ORF">PHATRDRAFT_6093</name>
</gene>
<feature type="non-terminal residue" evidence="10">
    <location>
        <position position="1"/>
    </location>
</feature>
<dbReference type="GO" id="GO:0032259">
    <property type="term" value="P:methylation"/>
    <property type="evidence" value="ECO:0007669"/>
    <property type="project" value="UniProtKB-KW"/>
</dbReference>
<feature type="domain" description="SET" evidence="8">
    <location>
        <begin position="1"/>
        <end position="122"/>
    </location>
</feature>
<dbReference type="GO" id="GO:0005694">
    <property type="term" value="C:chromosome"/>
    <property type="evidence" value="ECO:0007669"/>
    <property type="project" value="UniProtKB-SubCell"/>
</dbReference>
<dbReference type="PANTHER" id="PTHR22884">
    <property type="entry name" value="SET DOMAIN PROTEINS"/>
    <property type="match status" value="1"/>
</dbReference>
<keyword evidence="7" id="KW-0539">Nucleus</keyword>
<evidence type="ECO:0000256" key="7">
    <source>
        <dbReference type="ARBA" id="ARBA00023242"/>
    </source>
</evidence>
<dbReference type="GeneID" id="7196609"/>
<evidence type="ECO:0000313" key="10">
    <source>
        <dbReference type="EMBL" id="EEC51997.1"/>
    </source>
</evidence>
<dbReference type="GO" id="GO:0008168">
    <property type="term" value="F:methyltransferase activity"/>
    <property type="evidence" value="ECO:0007669"/>
    <property type="project" value="UniProtKB-KW"/>
</dbReference>
<dbReference type="eggNOG" id="KOG1081">
    <property type="taxonomic scope" value="Eukaryota"/>
</dbReference>
<dbReference type="PROSITE" id="PS50280">
    <property type="entry name" value="SET"/>
    <property type="match status" value="1"/>
</dbReference>